<comment type="caution">
    <text evidence="2">The sequence shown here is derived from an EMBL/GenBank/DDBJ whole genome shotgun (WGS) entry which is preliminary data.</text>
</comment>
<evidence type="ECO:0000313" key="2">
    <source>
        <dbReference type="EMBL" id="KAF6014077.1"/>
    </source>
</evidence>
<dbReference type="Proteomes" id="UP000568158">
    <property type="component" value="Unassembled WGS sequence"/>
</dbReference>
<evidence type="ECO:0000313" key="3">
    <source>
        <dbReference type="Proteomes" id="UP000568158"/>
    </source>
</evidence>
<feature type="compositionally biased region" description="Acidic residues" evidence="1">
    <location>
        <begin position="1"/>
        <end position="11"/>
    </location>
</feature>
<dbReference type="EMBL" id="JABCYN010000015">
    <property type="protein sequence ID" value="KAF6014077.1"/>
    <property type="molecule type" value="Genomic_DNA"/>
</dbReference>
<dbReference type="AlphaFoldDB" id="A0A8H6EXS9"/>
<feature type="compositionally biased region" description="Basic and acidic residues" evidence="1">
    <location>
        <begin position="70"/>
        <end position="90"/>
    </location>
</feature>
<proteinExistence type="predicted"/>
<sequence>MFDEEGLVIEDQENKMETDDISNKDKGENNERKQEMNERENGKEEGDEEDYDENKENIVPLNEILGRSSMLDKSDDRMGREEREQGQEIRGRRHRLRDIIFLRMGILKEESSRERSSRGRNSRMTLDSNPLVSTEEARKKTDYQFSRLWTFQE</sequence>
<organism evidence="2 3">
    <name type="scientific">Dekkera bruxellensis</name>
    <name type="common">Brettanomyces custersii</name>
    <dbReference type="NCBI Taxonomy" id="5007"/>
    <lineage>
        <taxon>Eukaryota</taxon>
        <taxon>Fungi</taxon>
        <taxon>Dikarya</taxon>
        <taxon>Ascomycota</taxon>
        <taxon>Saccharomycotina</taxon>
        <taxon>Pichiomycetes</taxon>
        <taxon>Pichiales</taxon>
        <taxon>Pichiaceae</taxon>
        <taxon>Brettanomyces</taxon>
    </lineage>
</organism>
<reference evidence="2 3" key="1">
    <citation type="journal article" date="2020" name="Appl. Microbiol. Biotechnol.">
        <title>Targeted gene deletion in Brettanomyces bruxellensis with an expression-free CRISPR-Cas9 system.</title>
        <authorList>
            <person name="Varela C."/>
            <person name="Bartel C."/>
            <person name="Onetto C."/>
            <person name="Borneman A."/>
        </authorList>
    </citation>
    <scope>NUCLEOTIDE SEQUENCE [LARGE SCALE GENOMIC DNA]</scope>
    <source>
        <strain evidence="2 3">AWRI1613</strain>
    </source>
</reference>
<gene>
    <name evidence="2" type="ORF">HII12_001402</name>
</gene>
<feature type="region of interest" description="Disordered" evidence="1">
    <location>
        <begin position="1"/>
        <end position="90"/>
    </location>
</feature>
<feature type="region of interest" description="Disordered" evidence="1">
    <location>
        <begin position="110"/>
        <end position="137"/>
    </location>
</feature>
<accession>A0A8H6EXS9</accession>
<evidence type="ECO:0000256" key="1">
    <source>
        <dbReference type="SAM" id="MobiDB-lite"/>
    </source>
</evidence>
<protein>
    <submittedName>
        <fullName evidence="2">Uncharacterized protein</fullName>
    </submittedName>
</protein>
<name>A0A8H6EXS9_DEKBR</name>
<feature type="compositionally biased region" description="Basic and acidic residues" evidence="1">
    <location>
        <begin position="12"/>
        <end position="44"/>
    </location>
</feature>